<dbReference type="SMART" id="SM00849">
    <property type="entry name" value="Lactamase_B"/>
    <property type="match status" value="1"/>
</dbReference>
<dbReference type="InterPro" id="IPR001279">
    <property type="entry name" value="Metallo-B-lactamas"/>
</dbReference>
<proteinExistence type="predicted"/>
<evidence type="ECO:0000256" key="2">
    <source>
        <dbReference type="ARBA" id="ARBA00034301"/>
    </source>
</evidence>
<comment type="caution">
    <text evidence="5">The sequence shown here is derived from an EMBL/GenBank/DDBJ whole genome shotgun (WGS) entry which is preliminary data.</text>
</comment>
<evidence type="ECO:0000313" key="6">
    <source>
        <dbReference type="Proteomes" id="UP001310386"/>
    </source>
</evidence>
<dbReference type="Proteomes" id="UP001310386">
    <property type="component" value="Unassembled WGS sequence"/>
</dbReference>
<evidence type="ECO:0000313" key="5">
    <source>
        <dbReference type="EMBL" id="MEB3101965.1"/>
    </source>
</evidence>
<accession>A0ABU5ZHI4</accession>
<dbReference type="Gene3D" id="3.60.15.10">
    <property type="entry name" value="Ribonuclease Z/Hydroxyacylglutathione hydrolase-like"/>
    <property type="match status" value="1"/>
</dbReference>
<name>A0ABU5ZHI4_9BACL</name>
<dbReference type="RefSeq" id="WP_371754086.1">
    <property type="nucleotide sequence ID" value="NZ_JAYJLD010000012.1"/>
</dbReference>
<keyword evidence="6" id="KW-1185">Reference proteome</keyword>
<organism evidence="5 6">
    <name type="scientific">Ferviditalea candida</name>
    <dbReference type="NCBI Taxonomy" id="3108399"/>
    <lineage>
        <taxon>Bacteria</taxon>
        <taxon>Bacillati</taxon>
        <taxon>Bacillota</taxon>
        <taxon>Bacilli</taxon>
        <taxon>Bacillales</taxon>
        <taxon>Paenibacillaceae</taxon>
        <taxon>Ferviditalea</taxon>
    </lineage>
</organism>
<evidence type="ECO:0000259" key="4">
    <source>
        <dbReference type="SMART" id="SM00849"/>
    </source>
</evidence>
<reference evidence="5" key="1">
    <citation type="submission" date="2023-12" db="EMBL/GenBank/DDBJ databases">
        <title>Fervidustalea candida gen. nov., sp. nov., a novel member of the family Paenibacillaceae isolated from a geothermal area.</title>
        <authorList>
            <person name="Li W.-J."/>
            <person name="Jiao J.-Y."/>
            <person name="Chen Y."/>
        </authorList>
    </citation>
    <scope>NUCLEOTIDE SEQUENCE</scope>
    <source>
        <strain evidence="5">SYSU GA230002</strain>
    </source>
</reference>
<evidence type="ECO:0000256" key="1">
    <source>
        <dbReference type="ARBA" id="ARBA00034221"/>
    </source>
</evidence>
<comment type="catalytic activity">
    <reaction evidence="3">
        <text>3',5'-cyclic UMP + H2O = UMP + H(+)</text>
        <dbReference type="Rhea" id="RHEA:70575"/>
        <dbReference type="ChEBI" id="CHEBI:15377"/>
        <dbReference type="ChEBI" id="CHEBI:15378"/>
        <dbReference type="ChEBI" id="CHEBI:57865"/>
        <dbReference type="ChEBI" id="CHEBI:184387"/>
    </reaction>
    <physiologicalReaction direction="left-to-right" evidence="3">
        <dbReference type="Rhea" id="RHEA:70576"/>
    </physiologicalReaction>
</comment>
<evidence type="ECO:0000256" key="3">
    <source>
        <dbReference type="ARBA" id="ARBA00048505"/>
    </source>
</evidence>
<dbReference type="PANTHER" id="PTHR23131">
    <property type="entry name" value="ENDORIBONUCLEASE LACTB2"/>
    <property type="match status" value="1"/>
</dbReference>
<dbReference type="PANTHER" id="PTHR23131:SF4">
    <property type="entry name" value="METALLO-BETA-LACTAMASE SUPERFAMILY POTEIN"/>
    <property type="match status" value="1"/>
</dbReference>
<sequence length="331" mass="37528">MPILKINNQTIIPVTVPTPYPVGDVNMYLAEEGSGTGLALIDAAVNTDDAWELLMRSLTEAGYALKDIRRILITHHHVDHVGLIDRIVSQTAVPVYVHPDAIPRMKRDAEFLAKRIEFFRQLYQESGCGQAGERQIDDLRRKLHDNAHLKVQADLLPVTEGNREGLAGYQALETPGHAPDHLVYLDNTHRVMFSGDHVLPHISSNALVEPDALGRRMPTLVKYRDMLRKCLVLQADLVFPGHGEPFKELQPLIRRRLERIDDKAERLERLMKDAPKTAFQLAETMYPKEVERQFSLVMSEVIGLLDYLEASGRAAKEMDRGVWRYFSVQIG</sequence>
<dbReference type="EMBL" id="JAYJLD010000012">
    <property type="protein sequence ID" value="MEB3101965.1"/>
    <property type="molecule type" value="Genomic_DNA"/>
</dbReference>
<comment type="catalytic activity">
    <reaction evidence="1">
        <text>3',5'-cyclic CMP + H2O = CMP + H(+)</text>
        <dbReference type="Rhea" id="RHEA:72675"/>
        <dbReference type="ChEBI" id="CHEBI:15377"/>
        <dbReference type="ChEBI" id="CHEBI:15378"/>
        <dbReference type="ChEBI" id="CHEBI:58003"/>
        <dbReference type="ChEBI" id="CHEBI:60377"/>
    </reaction>
    <physiologicalReaction direction="left-to-right" evidence="1">
        <dbReference type="Rhea" id="RHEA:72676"/>
    </physiologicalReaction>
</comment>
<dbReference type="SUPFAM" id="SSF56281">
    <property type="entry name" value="Metallo-hydrolase/oxidoreductase"/>
    <property type="match status" value="1"/>
</dbReference>
<protein>
    <submittedName>
        <fullName evidence="5">MBL fold metallo-hydrolase</fullName>
    </submittedName>
</protein>
<dbReference type="InterPro" id="IPR050662">
    <property type="entry name" value="Sec-metab_biosynth-thioest"/>
</dbReference>
<gene>
    <name evidence="5" type="ORF">VF724_09845</name>
</gene>
<feature type="domain" description="Metallo-beta-lactamase" evidence="4">
    <location>
        <begin position="24"/>
        <end position="242"/>
    </location>
</feature>
<dbReference type="InterPro" id="IPR036866">
    <property type="entry name" value="RibonucZ/Hydroxyglut_hydro"/>
</dbReference>
<comment type="function">
    <text evidence="2">Counteracts the endogenous Pycsar antiviral defense system. Phosphodiesterase that enables metal-dependent hydrolysis of host cyclic nucleotide Pycsar defense signals such as cCMP and cUMP.</text>
</comment>
<dbReference type="Pfam" id="PF00753">
    <property type="entry name" value="Lactamase_B"/>
    <property type="match status" value="1"/>
</dbReference>